<reference evidence="1" key="1">
    <citation type="journal article" date="2011" name="BMC Genomics">
        <title>Shotgun sequencing of Yersinia enterocolitica strain W22703 (biotype 2, serotype O:9): genomic evidence for oscillation between invertebrates and mammals.</title>
        <authorList>
            <person name="Fuchs T.M."/>
            <person name="Brandt K."/>
            <person name="Starke M."/>
            <person name="Rattei T."/>
        </authorList>
    </citation>
    <scope>NUCLEOTIDE SEQUENCE</scope>
</reference>
<gene>
    <name evidence="1" type="ORF">YEW_KB43480</name>
</gene>
<accession>F4MU74</accession>
<evidence type="ECO:0000313" key="1">
    <source>
        <dbReference type="EMBL" id="CBX69382.1"/>
    </source>
</evidence>
<organism evidence="1">
    <name type="scientific">Yersinia enterocolitica W22703</name>
    <dbReference type="NCBI Taxonomy" id="913028"/>
    <lineage>
        <taxon>Bacteria</taxon>
        <taxon>Pseudomonadati</taxon>
        <taxon>Pseudomonadota</taxon>
        <taxon>Gammaproteobacteria</taxon>
        <taxon>Enterobacterales</taxon>
        <taxon>Yersiniaceae</taxon>
        <taxon>Yersinia</taxon>
    </lineage>
</organism>
<protein>
    <submittedName>
        <fullName evidence="1">Uncharacterized protein</fullName>
    </submittedName>
</protein>
<proteinExistence type="predicted"/>
<sequence length="41" mass="4350">MTNNPTMFANIDGVVVLPTVHEPTLARDSRSVSGLIAIALQ</sequence>
<dbReference type="AlphaFoldDB" id="F4MU74"/>
<dbReference type="EMBL" id="FR718493">
    <property type="protein sequence ID" value="CBX69382.1"/>
    <property type="molecule type" value="Genomic_DNA"/>
</dbReference>
<name>F4MU74_YEREN</name>